<dbReference type="PANTHER" id="PTHR47963">
    <property type="entry name" value="DEAD-BOX ATP-DEPENDENT RNA HELICASE 47, MITOCHONDRIAL"/>
    <property type="match status" value="1"/>
</dbReference>
<evidence type="ECO:0000256" key="1">
    <source>
        <dbReference type="ARBA" id="ARBA00022741"/>
    </source>
</evidence>
<dbReference type="InterPro" id="IPR014001">
    <property type="entry name" value="Helicase_ATP-bd"/>
</dbReference>
<feature type="domain" description="Helicase C-terminal" evidence="8">
    <location>
        <begin position="232"/>
        <end position="373"/>
    </location>
</feature>
<dbReference type="PROSITE" id="PS51192">
    <property type="entry name" value="HELICASE_ATP_BIND_1"/>
    <property type="match status" value="1"/>
</dbReference>
<keyword evidence="2" id="KW-0378">Hydrolase</keyword>
<dbReference type="GO" id="GO:0005840">
    <property type="term" value="C:ribosome"/>
    <property type="evidence" value="ECO:0007669"/>
    <property type="project" value="TreeGrafter"/>
</dbReference>
<feature type="domain" description="Helicase ATP-binding" evidence="7">
    <location>
        <begin position="33"/>
        <end position="205"/>
    </location>
</feature>
<keyword evidence="11" id="KW-1185">Reference proteome</keyword>
<dbReference type="PANTHER" id="PTHR47963:SF1">
    <property type="entry name" value="DEAD-BOX ATP-DEPENDENT RNA HELICASE CSHB"/>
    <property type="match status" value="1"/>
</dbReference>
<evidence type="ECO:0000259" key="8">
    <source>
        <dbReference type="PROSITE" id="PS51194"/>
    </source>
</evidence>
<dbReference type="GO" id="GO:0016787">
    <property type="term" value="F:hydrolase activity"/>
    <property type="evidence" value="ECO:0007669"/>
    <property type="project" value="UniProtKB-KW"/>
</dbReference>
<gene>
    <name evidence="10" type="ORF">C7U55_00290</name>
</gene>
<protein>
    <submittedName>
        <fullName evidence="10">DEAD/DEAH box helicase</fullName>
    </submittedName>
</protein>
<name>A0A2T3G3A9_9FIRM</name>
<dbReference type="GO" id="GO:0033592">
    <property type="term" value="F:RNA strand annealing activity"/>
    <property type="evidence" value="ECO:0007669"/>
    <property type="project" value="TreeGrafter"/>
</dbReference>
<feature type="region of interest" description="Disordered" evidence="6">
    <location>
        <begin position="436"/>
        <end position="459"/>
    </location>
</feature>
<accession>A0A2T3G3A9</accession>
<dbReference type="SUPFAM" id="SSF52540">
    <property type="entry name" value="P-loop containing nucleoside triphosphate hydrolases"/>
    <property type="match status" value="1"/>
</dbReference>
<evidence type="ECO:0000259" key="7">
    <source>
        <dbReference type="PROSITE" id="PS51192"/>
    </source>
</evidence>
<dbReference type="InterPro" id="IPR001650">
    <property type="entry name" value="Helicase_C-like"/>
</dbReference>
<organism evidence="10 11">
    <name type="scientific">Faecalibacillus faecis</name>
    <dbReference type="NCBI Taxonomy" id="1982628"/>
    <lineage>
        <taxon>Bacteria</taxon>
        <taxon>Bacillati</taxon>
        <taxon>Bacillota</taxon>
        <taxon>Erysipelotrichia</taxon>
        <taxon>Erysipelotrichales</taxon>
        <taxon>Coprobacillaceae</taxon>
        <taxon>Faecalibacillus</taxon>
    </lineage>
</organism>
<feature type="domain" description="DEAD-box RNA helicase Q" evidence="9">
    <location>
        <begin position="2"/>
        <end position="30"/>
    </location>
</feature>
<dbReference type="PROSITE" id="PS51195">
    <property type="entry name" value="Q_MOTIF"/>
    <property type="match status" value="1"/>
</dbReference>
<dbReference type="InterPro" id="IPR044742">
    <property type="entry name" value="DEAD/DEAH_RhlB"/>
</dbReference>
<dbReference type="CDD" id="cd18787">
    <property type="entry name" value="SF2_C_DEAD"/>
    <property type="match status" value="1"/>
</dbReference>
<dbReference type="InterPro" id="IPR014014">
    <property type="entry name" value="RNA_helicase_DEAD_Q_motif"/>
</dbReference>
<evidence type="ECO:0000259" key="9">
    <source>
        <dbReference type="PROSITE" id="PS51195"/>
    </source>
</evidence>
<keyword evidence="4" id="KW-0067">ATP-binding</keyword>
<keyword evidence="1" id="KW-0547">Nucleotide-binding</keyword>
<evidence type="ECO:0000256" key="2">
    <source>
        <dbReference type="ARBA" id="ARBA00022801"/>
    </source>
</evidence>
<dbReference type="GeneID" id="77469541"/>
<sequence length="459" mass="52887">MATFQDFKLQDYCNEVIKELGFQKPTPIQEKVIPLVLKNRDIIGISQTGTGKSHAFLLPIMSRIDVNKDCVQAVITAPTRELAAQLFNNAKTFTKYLPELRVSLIVGGSDRQRAVNKLSTQPHVVIGTPGRIKDLSLDAQALQITTAKTFVVDEADMTLEFGYLEDIDAVAGKMSDDLQMMVFSATIPQNLRPFLKKYMQSPVTIEIDSKLVTTANVEHILLATKHQDRYDVLKKIMATIDPYICIIFANKRTEVSKITRQLREDGYKVGEIHGDLEPRERKKMMRQINNNEYQYIVATDIAARGIDIDGVSHVINMQFPTEPDFYIHRSGRSGRGNYTGICYSMYDTTDEKNIAILERKGIEFKNMQLKNGQFADLGQREKRKKRIRQQTELEKQVQMIIRKPKKVKPGYKKKRKYQVEQVVRKQKRAMIREDIRRQKKERARQAQIAKRMEEGNDNW</sequence>
<dbReference type="SMART" id="SM00487">
    <property type="entry name" value="DEXDc"/>
    <property type="match status" value="1"/>
</dbReference>
<feature type="short sequence motif" description="Q motif" evidence="5">
    <location>
        <begin position="2"/>
        <end position="30"/>
    </location>
</feature>
<dbReference type="CDD" id="cd00268">
    <property type="entry name" value="DEADc"/>
    <property type="match status" value="1"/>
</dbReference>
<dbReference type="Proteomes" id="UP000241201">
    <property type="component" value="Unassembled WGS sequence"/>
</dbReference>
<evidence type="ECO:0000256" key="5">
    <source>
        <dbReference type="PROSITE-ProRule" id="PRU00552"/>
    </source>
</evidence>
<reference evidence="11" key="1">
    <citation type="submission" date="2018-03" db="EMBL/GenBank/DDBJ databases">
        <title>Lachnoclostridium SNUG30370 gen.nov., sp.nov., isolated from human faeces.</title>
        <authorList>
            <person name="Seo B."/>
            <person name="Jeon K."/>
            <person name="Ko G."/>
        </authorList>
    </citation>
    <scope>NUCLEOTIDE SEQUENCE [LARGE SCALE GENOMIC DNA]</scope>
    <source>
        <strain evidence="11">SNUG30370</strain>
    </source>
</reference>
<dbReference type="GO" id="GO:0009409">
    <property type="term" value="P:response to cold"/>
    <property type="evidence" value="ECO:0007669"/>
    <property type="project" value="TreeGrafter"/>
</dbReference>
<dbReference type="Gene3D" id="3.40.50.300">
    <property type="entry name" value="P-loop containing nucleotide triphosphate hydrolases"/>
    <property type="match status" value="2"/>
</dbReference>
<evidence type="ECO:0000256" key="3">
    <source>
        <dbReference type="ARBA" id="ARBA00022806"/>
    </source>
</evidence>
<dbReference type="AlphaFoldDB" id="A0A2T3G3A9"/>
<feature type="compositionally biased region" description="Basic and acidic residues" evidence="6">
    <location>
        <begin position="450"/>
        <end position="459"/>
    </location>
</feature>
<dbReference type="Pfam" id="PF00271">
    <property type="entry name" value="Helicase_C"/>
    <property type="match status" value="1"/>
</dbReference>
<dbReference type="EMBL" id="PYLP01000001">
    <property type="protein sequence ID" value="PST42026.1"/>
    <property type="molecule type" value="Genomic_DNA"/>
</dbReference>
<dbReference type="InterPro" id="IPR011545">
    <property type="entry name" value="DEAD/DEAH_box_helicase_dom"/>
</dbReference>
<dbReference type="PROSITE" id="PS51194">
    <property type="entry name" value="HELICASE_CTER"/>
    <property type="match status" value="1"/>
</dbReference>
<dbReference type="Pfam" id="PF00270">
    <property type="entry name" value="DEAD"/>
    <property type="match status" value="1"/>
</dbReference>
<dbReference type="RefSeq" id="WP_106986825.1">
    <property type="nucleotide sequence ID" value="NZ_DBGDQT010000076.1"/>
</dbReference>
<dbReference type="InterPro" id="IPR027417">
    <property type="entry name" value="P-loop_NTPase"/>
</dbReference>
<evidence type="ECO:0000256" key="4">
    <source>
        <dbReference type="ARBA" id="ARBA00022840"/>
    </source>
</evidence>
<evidence type="ECO:0000313" key="10">
    <source>
        <dbReference type="EMBL" id="PST42026.1"/>
    </source>
</evidence>
<dbReference type="GO" id="GO:0005524">
    <property type="term" value="F:ATP binding"/>
    <property type="evidence" value="ECO:0007669"/>
    <property type="project" value="UniProtKB-KW"/>
</dbReference>
<comment type="caution">
    <text evidence="10">The sequence shown here is derived from an EMBL/GenBank/DDBJ whole genome shotgun (WGS) entry which is preliminary data.</text>
</comment>
<dbReference type="InterPro" id="IPR050547">
    <property type="entry name" value="DEAD_box_RNA_helicases"/>
</dbReference>
<evidence type="ECO:0000256" key="6">
    <source>
        <dbReference type="SAM" id="MobiDB-lite"/>
    </source>
</evidence>
<dbReference type="SMART" id="SM00490">
    <property type="entry name" value="HELICc"/>
    <property type="match status" value="1"/>
</dbReference>
<proteinExistence type="predicted"/>
<dbReference type="GO" id="GO:0003724">
    <property type="term" value="F:RNA helicase activity"/>
    <property type="evidence" value="ECO:0007669"/>
    <property type="project" value="InterPro"/>
</dbReference>
<dbReference type="GO" id="GO:0005829">
    <property type="term" value="C:cytosol"/>
    <property type="evidence" value="ECO:0007669"/>
    <property type="project" value="TreeGrafter"/>
</dbReference>
<keyword evidence="3 10" id="KW-0347">Helicase</keyword>
<evidence type="ECO:0000313" key="11">
    <source>
        <dbReference type="Proteomes" id="UP000241201"/>
    </source>
</evidence>